<dbReference type="InterPro" id="IPR013830">
    <property type="entry name" value="SGNH_hydro"/>
</dbReference>
<dbReference type="GO" id="GO:0006629">
    <property type="term" value="P:lipid metabolic process"/>
    <property type="evidence" value="ECO:0007669"/>
    <property type="project" value="TreeGrafter"/>
</dbReference>
<gene>
    <name evidence="5" type="ORF">ABWK59_33705</name>
</gene>
<dbReference type="KEGG" id="kcm:ABWK59_33705"/>
<organism evidence="5">
    <name type="scientific">Kitasatospora camelliae</name>
    <dbReference type="NCBI Taxonomy" id="3156397"/>
    <lineage>
        <taxon>Bacteria</taxon>
        <taxon>Bacillati</taxon>
        <taxon>Actinomycetota</taxon>
        <taxon>Actinomycetes</taxon>
        <taxon>Kitasatosporales</taxon>
        <taxon>Streptomycetaceae</taxon>
        <taxon>Kitasatospora</taxon>
    </lineage>
</organism>
<evidence type="ECO:0000313" key="5">
    <source>
        <dbReference type="EMBL" id="XCM83526.1"/>
    </source>
</evidence>
<dbReference type="InterPro" id="IPR037460">
    <property type="entry name" value="SEST-like"/>
</dbReference>
<feature type="active site" evidence="1">
    <location>
        <position position="339"/>
    </location>
</feature>
<evidence type="ECO:0000256" key="1">
    <source>
        <dbReference type="PIRSR" id="PIRSR637460-1"/>
    </source>
</evidence>
<dbReference type="SUPFAM" id="SSF52266">
    <property type="entry name" value="SGNH hydrolase"/>
    <property type="match status" value="1"/>
</dbReference>
<keyword evidence="2" id="KW-1015">Disulfide bond</keyword>
<dbReference type="AlphaFoldDB" id="A0AAU8K494"/>
<dbReference type="PANTHER" id="PTHR37981:SF1">
    <property type="entry name" value="SGNH HYDROLASE-TYPE ESTERASE DOMAIN-CONTAINING PROTEIN"/>
    <property type="match status" value="1"/>
</dbReference>
<feature type="signal peptide" evidence="3">
    <location>
        <begin position="1"/>
        <end position="32"/>
    </location>
</feature>
<evidence type="ECO:0000256" key="2">
    <source>
        <dbReference type="PIRSR" id="PIRSR637460-2"/>
    </source>
</evidence>
<sequence length="381" mass="40435">MPTRRRTSRLLAPLTAVALALPLAVASAPARAAANPTASVAMGDSYISGEAGRWKGNSLTTATGRAGTDRAWTGSSYDPSRIYADSAANGCDRSDVAEIRSAALTQNQINLACSGATSANIPRAASGGQAYKGEAPQADQLAAVASRYDVKLITLSIGGNDLGFADVIISCVEDYELWGSYCHQDQQAAIDSRMSQAMAGVGRSVDEIRAVMTAAGKAPGSYRIVLQSYPSPIPRSSENRYPESGWSRTSTGGCPFWDQDSDWARDRLVPQISDQLARVAAAKGVQFLDLRDMLQGREVCSTATRLATTANPPTATTSEWARFLDLGTTIQGAVEESFHPDYYGQLALGRCLTLLDAKTGGNWSCRNTPGRDATGMYLTAR</sequence>
<accession>A0AAU8K494</accession>
<feature type="domain" description="SGNH hydrolase-type esterase" evidence="4">
    <location>
        <begin position="96"/>
        <end position="298"/>
    </location>
</feature>
<dbReference type="GO" id="GO:0016788">
    <property type="term" value="F:hydrolase activity, acting on ester bonds"/>
    <property type="evidence" value="ECO:0007669"/>
    <property type="project" value="InterPro"/>
</dbReference>
<feature type="disulfide bond" evidence="2">
    <location>
        <begin position="171"/>
        <end position="182"/>
    </location>
</feature>
<protein>
    <submittedName>
        <fullName evidence="5">GDSL-type esterase/lipase family protein</fullName>
    </submittedName>
</protein>
<dbReference type="PANTHER" id="PTHR37981">
    <property type="entry name" value="LIPASE 2"/>
    <property type="match status" value="1"/>
</dbReference>
<dbReference type="Pfam" id="PF13472">
    <property type="entry name" value="Lipase_GDSL_2"/>
    <property type="match status" value="1"/>
</dbReference>
<keyword evidence="3" id="KW-0732">Signal</keyword>
<evidence type="ECO:0000259" key="4">
    <source>
        <dbReference type="Pfam" id="PF13472"/>
    </source>
</evidence>
<evidence type="ECO:0000256" key="3">
    <source>
        <dbReference type="SAM" id="SignalP"/>
    </source>
</evidence>
<dbReference type="InterPro" id="IPR036514">
    <property type="entry name" value="SGNH_hydro_sf"/>
</dbReference>
<reference evidence="5" key="1">
    <citation type="submission" date="2024-06" db="EMBL/GenBank/DDBJ databases">
        <title>The genome sequences of Kitasatospora sp. strain HUAS MG31.</title>
        <authorList>
            <person name="Mo P."/>
        </authorList>
    </citation>
    <scope>NUCLEOTIDE SEQUENCE</scope>
    <source>
        <strain evidence="5">HUAS MG31</strain>
    </source>
</reference>
<proteinExistence type="predicted"/>
<feature type="active site" description="Nucleophile" evidence="1">
    <location>
        <position position="45"/>
    </location>
</feature>
<feature type="chain" id="PRO_5043650211" evidence="3">
    <location>
        <begin position="33"/>
        <end position="381"/>
    </location>
</feature>
<dbReference type="RefSeq" id="WP_354644462.1">
    <property type="nucleotide sequence ID" value="NZ_CP159872.1"/>
</dbReference>
<dbReference type="EMBL" id="CP159872">
    <property type="protein sequence ID" value="XCM83526.1"/>
    <property type="molecule type" value="Genomic_DNA"/>
</dbReference>
<dbReference type="Gene3D" id="3.40.50.1110">
    <property type="entry name" value="SGNH hydrolase"/>
    <property type="match status" value="1"/>
</dbReference>
<name>A0AAU8K494_9ACTN</name>